<evidence type="ECO:0000256" key="1">
    <source>
        <dbReference type="ARBA" id="ARBA00010688"/>
    </source>
</evidence>
<gene>
    <name evidence="5" type="ORF">L2737_11895</name>
</gene>
<dbReference type="Gene3D" id="3.40.1190.20">
    <property type="match status" value="1"/>
</dbReference>
<evidence type="ECO:0000259" key="4">
    <source>
        <dbReference type="Pfam" id="PF00294"/>
    </source>
</evidence>
<dbReference type="SUPFAM" id="SSF53613">
    <property type="entry name" value="Ribokinase-like"/>
    <property type="match status" value="1"/>
</dbReference>
<evidence type="ECO:0000313" key="5">
    <source>
        <dbReference type="EMBL" id="MCL1046028.1"/>
    </source>
</evidence>
<dbReference type="Proteomes" id="UP001202134">
    <property type="component" value="Unassembled WGS sequence"/>
</dbReference>
<dbReference type="GO" id="GO:0016301">
    <property type="term" value="F:kinase activity"/>
    <property type="evidence" value="ECO:0007669"/>
    <property type="project" value="UniProtKB-KW"/>
</dbReference>
<organism evidence="5 6">
    <name type="scientific">Shewanella electrodiphila</name>
    <dbReference type="NCBI Taxonomy" id="934143"/>
    <lineage>
        <taxon>Bacteria</taxon>
        <taxon>Pseudomonadati</taxon>
        <taxon>Pseudomonadota</taxon>
        <taxon>Gammaproteobacteria</taxon>
        <taxon>Alteromonadales</taxon>
        <taxon>Shewanellaceae</taxon>
        <taxon>Shewanella</taxon>
    </lineage>
</organism>
<comment type="similarity">
    <text evidence="1">Belongs to the carbohydrate kinase PfkB family.</text>
</comment>
<comment type="caution">
    <text evidence="5">The sequence shown here is derived from an EMBL/GenBank/DDBJ whole genome shotgun (WGS) entry which is preliminary data.</text>
</comment>
<dbReference type="RefSeq" id="WP_248955841.1">
    <property type="nucleotide sequence ID" value="NZ_JAKIKU010000005.1"/>
</dbReference>
<sequence length="317" mass="34904">MKSILAIGECMMELIEKSDSLLNRSFAGDTYNALVYAKRYNSETDCRYFTAVGDDATSITMLSEWKKHNLNTDCALISTSATIGIYAISTDDTGERSFSYWRSQSAATQMMRLKPLPELINQIGHADIAFFSGISLGILSDEDKGLLLELTKRLQENGTKIAFDPNYRPAMWNGPEHAIHWLELAYQHCDIALPGIEEHELLLGHTSPIKIMQYCQSLGAKEIIVKCGNDGTFVYECGELIAHQAFVAAPVQIDSTAAGDSFAGTYLAARNIGCDIETALIDACSVAREVVQHKGAILDIDVYAAINTYAKRNQLLI</sequence>
<keyword evidence="3 5" id="KW-0418">Kinase</keyword>
<accession>A0ABT0KQI9</accession>
<evidence type="ECO:0000313" key="6">
    <source>
        <dbReference type="Proteomes" id="UP001202134"/>
    </source>
</evidence>
<feature type="domain" description="Carbohydrate kinase PfkB" evidence="4">
    <location>
        <begin position="1"/>
        <end position="299"/>
    </location>
</feature>
<evidence type="ECO:0000256" key="2">
    <source>
        <dbReference type="ARBA" id="ARBA00022679"/>
    </source>
</evidence>
<keyword evidence="2" id="KW-0808">Transferase</keyword>
<dbReference type="EMBL" id="JAKIKU010000005">
    <property type="protein sequence ID" value="MCL1046028.1"/>
    <property type="molecule type" value="Genomic_DNA"/>
</dbReference>
<proteinExistence type="inferred from homology"/>
<dbReference type="InterPro" id="IPR029056">
    <property type="entry name" value="Ribokinase-like"/>
</dbReference>
<evidence type="ECO:0000256" key="3">
    <source>
        <dbReference type="ARBA" id="ARBA00022777"/>
    </source>
</evidence>
<dbReference type="PANTHER" id="PTHR43085">
    <property type="entry name" value="HEXOKINASE FAMILY MEMBER"/>
    <property type="match status" value="1"/>
</dbReference>
<dbReference type="InterPro" id="IPR050306">
    <property type="entry name" value="PfkB_Carbo_kinase"/>
</dbReference>
<keyword evidence="6" id="KW-1185">Reference proteome</keyword>
<protein>
    <submittedName>
        <fullName evidence="5">Sugar kinase</fullName>
    </submittedName>
</protein>
<dbReference type="InterPro" id="IPR011611">
    <property type="entry name" value="PfkB_dom"/>
</dbReference>
<dbReference type="CDD" id="cd01166">
    <property type="entry name" value="KdgK"/>
    <property type="match status" value="1"/>
</dbReference>
<reference evidence="5 6" key="1">
    <citation type="submission" date="2022-01" db="EMBL/GenBank/DDBJ databases">
        <title>Whole genome-based taxonomy of the Shewanellaceae.</title>
        <authorList>
            <person name="Martin-Rodriguez A.J."/>
        </authorList>
    </citation>
    <scope>NUCLEOTIDE SEQUENCE [LARGE SCALE GENOMIC DNA]</scope>
    <source>
        <strain evidence="5 6">DSM 24955</strain>
    </source>
</reference>
<dbReference type="Pfam" id="PF00294">
    <property type="entry name" value="PfkB"/>
    <property type="match status" value="1"/>
</dbReference>
<dbReference type="PANTHER" id="PTHR43085:SF15">
    <property type="entry name" value="2-DEHYDRO-3-DEOXYGLUCONOKINASE"/>
    <property type="match status" value="1"/>
</dbReference>
<name>A0ABT0KQI9_9GAMM</name>